<dbReference type="EMBL" id="AWEY01000036">
    <property type="protein sequence ID" value="ERK38609.1"/>
    <property type="molecule type" value="Genomic_DNA"/>
</dbReference>
<organism evidence="2 3">
    <name type="scientific">Segatella baroniae F0067</name>
    <dbReference type="NCBI Taxonomy" id="1115809"/>
    <lineage>
        <taxon>Bacteria</taxon>
        <taxon>Pseudomonadati</taxon>
        <taxon>Bacteroidota</taxon>
        <taxon>Bacteroidia</taxon>
        <taxon>Bacteroidales</taxon>
        <taxon>Prevotellaceae</taxon>
        <taxon>Segatella</taxon>
    </lineage>
</organism>
<sequence>MWKTGRFQKNRQHRPKGNGTADSRIRQDPSGVDARRGDASSTRKELYKRLKMPALFQKRNPSGAKNRFHDGLCILFIINELRQTVPHLGCQSKAFCR</sequence>
<evidence type="ECO:0000313" key="3">
    <source>
        <dbReference type="Proteomes" id="UP000016648"/>
    </source>
</evidence>
<proteinExistence type="predicted"/>
<feature type="region of interest" description="Disordered" evidence="1">
    <location>
        <begin position="1"/>
        <end position="44"/>
    </location>
</feature>
<keyword evidence="3" id="KW-1185">Reference proteome</keyword>
<feature type="compositionally biased region" description="Basic and acidic residues" evidence="1">
    <location>
        <begin position="23"/>
        <end position="44"/>
    </location>
</feature>
<accession>U2P4I4</accession>
<dbReference type="PATRIC" id="fig|1115809.3.peg.2110"/>
<comment type="caution">
    <text evidence="2">The sequence shown here is derived from an EMBL/GenBank/DDBJ whole genome shotgun (WGS) entry which is preliminary data.</text>
</comment>
<evidence type="ECO:0000256" key="1">
    <source>
        <dbReference type="SAM" id="MobiDB-lite"/>
    </source>
</evidence>
<name>U2P4I4_9BACT</name>
<dbReference type="Proteomes" id="UP000016648">
    <property type="component" value="Unassembled WGS sequence"/>
</dbReference>
<protein>
    <submittedName>
        <fullName evidence="2">Uncharacterized protein</fullName>
    </submittedName>
</protein>
<feature type="compositionally biased region" description="Basic residues" evidence="1">
    <location>
        <begin position="1"/>
        <end position="16"/>
    </location>
</feature>
<evidence type="ECO:0000313" key="2">
    <source>
        <dbReference type="EMBL" id="ERK38609.1"/>
    </source>
</evidence>
<reference evidence="2 3" key="1">
    <citation type="submission" date="2013-08" db="EMBL/GenBank/DDBJ databases">
        <authorList>
            <person name="Durkin A.S."/>
            <person name="Haft D.R."/>
            <person name="McCorrison J."/>
            <person name="Torralba M."/>
            <person name="Gillis M."/>
            <person name="Haft D.H."/>
            <person name="Methe B."/>
            <person name="Sutton G."/>
            <person name="Nelson K.E."/>
        </authorList>
    </citation>
    <scope>NUCLEOTIDE SEQUENCE [LARGE SCALE GENOMIC DNA]</scope>
    <source>
        <strain evidence="2 3">F0067</strain>
    </source>
</reference>
<gene>
    <name evidence="2" type="ORF">HMPREF9135_2070</name>
</gene>
<dbReference type="AlphaFoldDB" id="U2P4I4"/>